<evidence type="ECO:0000256" key="5">
    <source>
        <dbReference type="ARBA" id="ARBA00022695"/>
    </source>
</evidence>
<reference evidence="13 14" key="1">
    <citation type="submission" date="2024-09" db="EMBL/GenBank/DDBJ databases">
        <authorList>
            <person name="Sun Q."/>
            <person name="Mori K."/>
        </authorList>
    </citation>
    <scope>NUCLEOTIDE SEQUENCE [LARGE SCALE GENOMIC DNA]</scope>
    <source>
        <strain evidence="13 14">CCM 8545</strain>
    </source>
</reference>
<dbReference type="EMBL" id="JBHLXE010000013">
    <property type="protein sequence ID" value="MFC0178673.1"/>
    <property type="molecule type" value="Genomic_DNA"/>
</dbReference>
<evidence type="ECO:0000256" key="2">
    <source>
        <dbReference type="ARBA" id="ARBA00019942"/>
    </source>
</evidence>
<dbReference type="Pfam" id="PF04963">
    <property type="entry name" value="Sigma54_CBD"/>
    <property type="match status" value="1"/>
</dbReference>
<dbReference type="PIRSF" id="PIRSF000774">
    <property type="entry name" value="RpoN"/>
    <property type="match status" value="1"/>
</dbReference>
<evidence type="ECO:0000256" key="6">
    <source>
        <dbReference type="ARBA" id="ARBA00023015"/>
    </source>
</evidence>
<keyword evidence="14" id="KW-1185">Reference proteome</keyword>
<dbReference type="PANTHER" id="PTHR32248:SF4">
    <property type="entry name" value="RNA POLYMERASE SIGMA-54 FACTOR"/>
    <property type="match status" value="1"/>
</dbReference>
<keyword evidence="8 10" id="KW-0238">DNA-binding</keyword>
<keyword evidence="6 10" id="KW-0805">Transcription regulation</keyword>
<keyword evidence="7 10" id="KW-0731">Sigma factor</keyword>
<comment type="caution">
    <text evidence="13">The sequence shown here is derived from an EMBL/GenBank/DDBJ whole genome shotgun (WGS) entry which is preliminary data.</text>
</comment>
<gene>
    <name evidence="13" type="primary">rpoN</name>
    <name evidence="13" type="ORF">ACFFIT_00905</name>
</gene>
<dbReference type="PRINTS" id="PR00045">
    <property type="entry name" value="SIGMA54FCT"/>
</dbReference>
<dbReference type="Gene3D" id="1.10.10.60">
    <property type="entry name" value="Homeodomain-like"/>
    <property type="match status" value="1"/>
</dbReference>
<protein>
    <recommendedName>
        <fullName evidence="2 10">RNA polymerase sigma-54 factor</fullName>
    </recommendedName>
</protein>
<feature type="domain" description="RNA polymerase sigma factor 54 core-binding" evidence="12">
    <location>
        <begin position="150"/>
        <end position="342"/>
    </location>
</feature>
<dbReference type="InterPro" id="IPR000394">
    <property type="entry name" value="RNA_pol_sigma_54"/>
</dbReference>
<evidence type="ECO:0000256" key="8">
    <source>
        <dbReference type="ARBA" id="ARBA00023125"/>
    </source>
</evidence>
<sequence length="524" mass="60719">MIKTTLQLRTSQNFQLTPQLQQSLKFLQLSSLELEETLNQMVSENPFLTTEELINDEFTQNTSSLENLTQSNNNIPPEDIYSNDAEILDEPRFESDDMKTLYDSFNNTIQQELATDSQWEDYYQGDDSLKDYTEIKNNRLNEEDSDFLDYHNSHMTLYDNLAEQIELSLFSEKEKIIAYHIIDALDEEGYLSLSKDELILGLETEDKYYSFIEDFNSVLLRIQRFDPIGLATWSLKERLLVQLSTKTDCSIKTNAHILLSKYSTQLEKRQFTEIIKLSKLTDSEVKDALKYLASLDPFPAQKFANQQQTISAPDIIVKKRNQHIDISINNQILPKIVLDKQYVKMLQSSKKSSIDHENKTENPLQYLRQAYEEAKNILISIENRHKTLLLIANQIVVFQIDFFEKMDGQLKPMTLKDIASDVDMSESTVSRACQNKTLVCDKGLFELKYFFQSHVKNEDGENVSAEKIKTLIKLWIEEENKAKPLSDSKIESLLNSEGLVVARRTVAKYREQLGFSPSHLRKMI</sequence>
<evidence type="ECO:0000313" key="14">
    <source>
        <dbReference type="Proteomes" id="UP001589758"/>
    </source>
</evidence>
<feature type="domain" description="RNA polymerase sigma factor 54 DNA-binding" evidence="11">
    <location>
        <begin position="365"/>
        <end position="522"/>
    </location>
</feature>
<dbReference type="Gene3D" id="1.10.10.1330">
    <property type="entry name" value="RNA polymerase sigma-54 factor, core-binding domain"/>
    <property type="match status" value="1"/>
</dbReference>
<keyword evidence="4 10" id="KW-0808">Transferase</keyword>
<organism evidence="13 14">
    <name type="scientific">Thorsellia kenyensis</name>
    <dbReference type="NCBI Taxonomy" id="1549888"/>
    <lineage>
        <taxon>Bacteria</taxon>
        <taxon>Pseudomonadati</taxon>
        <taxon>Pseudomonadota</taxon>
        <taxon>Gammaproteobacteria</taxon>
        <taxon>Enterobacterales</taxon>
        <taxon>Thorselliaceae</taxon>
        <taxon>Thorsellia</taxon>
    </lineage>
</organism>
<dbReference type="NCBIfam" id="TIGR02395">
    <property type="entry name" value="rpoN_sigma"/>
    <property type="match status" value="1"/>
</dbReference>
<evidence type="ECO:0000256" key="4">
    <source>
        <dbReference type="ARBA" id="ARBA00022679"/>
    </source>
</evidence>
<dbReference type="PROSITE" id="PS00718">
    <property type="entry name" value="SIGMA54_2"/>
    <property type="match status" value="1"/>
</dbReference>
<name>A0ABV6C6T6_9GAMM</name>
<keyword evidence="5 10" id="KW-0548">Nucleotidyltransferase</keyword>
<evidence type="ECO:0000259" key="11">
    <source>
        <dbReference type="Pfam" id="PF04552"/>
    </source>
</evidence>
<dbReference type="InterPro" id="IPR007046">
    <property type="entry name" value="RNA_pol_sigma_54_core-bd"/>
</dbReference>
<evidence type="ECO:0000313" key="13">
    <source>
        <dbReference type="EMBL" id="MFC0178673.1"/>
    </source>
</evidence>
<dbReference type="PROSITE" id="PS50044">
    <property type="entry name" value="SIGMA54_3"/>
    <property type="match status" value="1"/>
</dbReference>
<dbReference type="InterPro" id="IPR007634">
    <property type="entry name" value="RNA_pol_sigma_54_DNA-bd"/>
</dbReference>
<proteinExistence type="inferred from homology"/>
<dbReference type="Pfam" id="PF04552">
    <property type="entry name" value="Sigma54_DBD"/>
    <property type="match status" value="1"/>
</dbReference>
<evidence type="ECO:0000256" key="10">
    <source>
        <dbReference type="PIRNR" id="PIRNR000774"/>
    </source>
</evidence>
<accession>A0ABV6C6T6</accession>
<keyword evidence="9 10" id="KW-0804">Transcription</keyword>
<evidence type="ECO:0000256" key="1">
    <source>
        <dbReference type="ARBA" id="ARBA00008798"/>
    </source>
</evidence>
<evidence type="ECO:0000256" key="3">
    <source>
        <dbReference type="ARBA" id="ARBA00022478"/>
    </source>
</evidence>
<dbReference type="PROSITE" id="PS00717">
    <property type="entry name" value="SIGMA54_1"/>
    <property type="match status" value="1"/>
</dbReference>
<dbReference type="Proteomes" id="UP001589758">
    <property type="component" value="Unassembled WGS sequence"/>
</dbReference>
<keyword evidence="3 10" id="KW-0240">DNA-directed RNA polymerase</keyword>
<evidence type="ECO:0000256" key="7">
    <source>
        <dbReference type="ARBA" id="ARBA00023082"/>
    </source>
</evidence>
<dbReference type="RefSeq" id="WP_385875523.1">
    <property type="nucleotide sequence ID" value="NZ_JBHLXE010000013.1"/>
</dbReference>
<dbReference type="InterPro" id="IPR038709">
    <property type="entry name" value="RpoN_core-bd_sf"/>
</dbReference>
<comment type="similarity">
    <text evidence="1 10">Belongs to the sigma-54 factor family.</text>
</comment>
<evidence type="ECO:0000256" key="9">
    <source>
        <dbReference type="ARBA" id="ARBA00023163"/>
    </source>
</evidence>
<comment type="function">
    <text evidence="10">Sigma factors are initiation factors that promote the attachment of RNA polymerase to specific initiation sites and are then released.</text>
</comment>
<dbReference type="PANTHER" id="PTHR32248">
    <property type="entry name" value="RNA POLYMERASE SIGMA-54 FACTOR"/>
    <property type="match status" value="1"/>
</dbReference>
<dbReference type="Pfam" id="PF00309">
    <property type="entry name" value="Sigma54_AID"/>
    <property type="match status" value="1"/>
</dbReference>
<evidence type="ECO:0000259" key="12">
    <source>
        <dbReference type="Pfam" id="PF04963"/>
    </source>
</evidence>